<comment type="caution">
    <text evidence="1">The sequence shown here is derived from an EMBL/GenBank/DDBJ whole genome shotgun (WGS) entry which is preliminary data.</text>
</comment>
<dbReference type="RefSeq" id="WP_006503036.1">
    <property type="nucleotide sequence ID" value="NZ_BAGZ01000008.1"/>
</dbReference>
<dbReference type="OrthoDB" id="3268468at2"/>
<proteinExistence type="predicted"/>
<evidence type="ECO:0008006" key="3">
    <source>
        <dbReference type="Google" id="ProtNLM"/>
    </source>
</evidence>
<accession>K6UMP1</accession>
<evidence type="ECO:0000313" key="1">
    <source>
        <dbReference type="EMBL" id="GAB78281.1"/>
    </source>
</evidence>
<organism evidence="1 2">
    <name type="scientific">Austwickia chelonae NBRC 105200</name>
    <dbReference type="NCBI Taxonomy" id="1184607"/>
    <lineage>
        <taxon>Bacteria</taxon>
        <taxon>Bacillati</taxon>
        <taxon>Actinomycetota</taxon>
        <taxon>Actinomycetes</taxon>
        <taxon>Micrococcales</taxon>
        <taxon>Dermatophilaceae</taxon>
        <taxon>Austwickia</taxon>
    </lineage>
</organism>
<keyword evidence="2" id="KW-1185">Reference proteome</keyword>
<gene>
    <name evidence="1" type="ORF">AUCHE_08_05270</name>
</gene>
<protein>
    <recommendedName>
        <fullName evidence="3">ATP-binding protein</fullName>
    </recommendedName>
</protein>
<name>K6UMP1_9MICO</name>
<dbReference type="eggNOG" id="ENOG5032YJA">
    <property type="taxonomic scope" value="Bacteria"/>
</dbReference>
<evidence type="ECO:0000313" key="2">
    <source>
        <dbReference type="Proteomes" id="UP000008495"/>
    </source>
</evidence>
<reference evidence="1 2" key="1">
    <citation type="submission" date="2012-08" db="EMBL/GenBank/DDBJ databases">
        <title>Whole genome shotgun sequence of Austwickia chelonae NBRC 105200.</title>
        <authorList>
            <person name="Yoshida I."/>
            <person name="Hosoyama A."/>
            <person name="Tsuchikane K."/>
            <person name="Katsumata H."/>
            <person name="Ando Y."/>
            <person name="Ohji S."/>
            <person name="Hamada M."/>
            <person name="Tamura T."/>
            <person name="Yamazoe A."/>
            <person name="Yamazaki S."/>
            <person name="Fujita N."/>
        </authorList>
    </citation>
    <scope>NUCLEOTIDE SEQUENCE [LARGE SCALE GENOMIC DNA]</scope>
    <source>
        <strain evidence="1 2">NBRC 105200</strain>
    </source>
</reference>
<dbReference type="AlphaFoldDB" id="K6UMP1"/>
<dbReference type="Pfam" id="PF11305">
    <property type="entry name" value="DUF3107"/>
    <property type="match status" value="1"/>
</dbReference>
<dbReference type="STRING" id="100225.SAMN05421595_0798"/>
<dbReference type="Proteomes" id="UP000008495">
    <property type="component" value="Unassembled WGS sequence"/>
</dbReference>
<sequence>MEIRIGVQHCSREVAFESDMTPEEVEAQVVKATGTGTVLRLLDTKGGVVVVPGSNIGYVEIGAPRKAGVGFGKI</sequence>
<dbReference type="EMBL" id="BAGZ01000008">
    <property type="protein sequence ID" value="GAB78281.1"/>
    <property type="molecule type" value="Genomic_DNA"/>
</dbReference>
<dbReference type="InterPro" id="IPR021456">
    <property type="entry name" value="DUF3107"/>
</dbReference>